<gene>
    <name evidence="2" type="ORF">PATL70BA_1881</name>
</gene>
<sequence>MNIKGTYEIIQHNIRVSKLAEKVAYSMGLDEETCQSVAVSGLFIDMGKLSMDNEVFGNSRDLTNDEYEYVKQHTTKSTQMLIQASHVSNEVLSSIMHHHENYDGSGYPDKLKGELIPLGARILKICDVFYALLEKRPFREDYSKKEAILIMSKEAEKFDPKIMTVFKEVVSTTRINF</sequence>
<evidence type="ECO:0000259" key="1">
    <source>
        <dbReference type="PROSITE" id="PS51832"/>
    </source>
</evidence>
<evidence type="ECO:0000313" key="2">
    <source>
        <dbReference type="EMBL" id="VDN47772.1"/>
    </source>
</evidence>
<keyword evidence="3" id="KW-1185">Reference proteome</keyword>
<protein>
    <submittedName>
        <fullName evidence="2">Phosphohydrolase</fullName>
    </submittedName>
</protein>
<dbReference type="SUPFAM" id="SSF109604">
    <property type="entry name" value="HD-domain/PDEase-like"/>
    <property type="match status" value="1"/>
</dbReference>
<dbReference type="AlphaFoldDB" id="A0A3P7RYZ2"/>
<keyword evidence="2" id="KW-0378">Hydrolase</keyword>
<proteinExistence type="predicted"/>
<organism evidence="2 3">
    <name type="scientific">Petrocella atlantisensis</name>
    <dbReference type="NCBI Taxonomy" id="2173034"/>
    <lineage>
        <taxon>Bacteria</taxon>
        <taxon>Bacillati</taxon>
        <taxon>Bacillota</taxon>
        <taxon>Clostridia</taxon>
        <taxon>Lachnospirales</taxon>
        <taxon>Vallitaleaceae</taxon>
        <taxon>Petrocella</taxon>
    </lineage>
</organism>
<accession>A0A3P7RYZ2</accession>
<dbReference type="Gene3D" id="1.10.3210.10">
    <property type="entry name" value="Hypothetical protein af1432"/>
    <property type="match status" value="1"/>
</dbReference>
<dbReference type="OrthoDB" id="9804747at2"/>
<evidence type="ECO:0000313" key="3">
    <source>
        <dbReference type="Proteomes" id="UP000279029"/>
    </source>
</evidence>
<dbReference type="PROSITE" id="PS51832">
    <property type="entry name" value="HD_GYP"/>
    <property type="match status" value="1"/>
</dbReference>
<dbReference type="Pfam" id="PF13487">
    <property type="entry name" value="HD_5"/>
    <property type="match status" value="1"/>
</dbReference>
<dbReference type="KEGG" id="cbar:PATL70BA_1881"/>
<dbReference type="InterPro" id="IPR037522">
    <property type="entry name" value="HD_GYP_dom"/>
</dbReference>
<dbReference type="InterPro" id="IPR003607">
    <property type="entry name" value="HD/PDEase_dom"/>
</dbReference>
<dbReference type="PANTHER" id="PTHR43155">
    <property type="entry name" value="CYCLIC DI-GMP PHOSPHODIESTERASE PA4108-RELATED"/>
    <property type="match status" value="1"/>
</dbReference>
<dbReference type="CDD" id="cd00077">
    <property type="entry name" value="HDc"/>
    <property type="match status" value="1"/>
</dbReference>
<reference evidence="2 3" key="1">
    <citation type="submission" date="2018-09" db="EMBL/GenBank/DDBJ databases">
        <authorList>
            <person name="Postec A."/>
        </authorList>
    </citation>
    <scope>NUCLEOTIDE SEQUENCE [LARGE SCALE GENOMIC DNA]</scope>
    <source>
        <strain evidence="2">70B-A</strain>
    </source>
</reference>
<name>A0A3P7RYZ2_9FIRM</name>
<dbReference type="EMBL" id="LR130778">
    <property type="protein sequence ID" value="VDN47772.1"/>
    <property type="molecule type" value="Genomic_DNA"/>
</dbReference>
<feature type="domain" description="HD-GYP" evidence="1">
    <location>
        <begin position="1"/>
        <end position="177"/>
    </location>
</feature>
<dbReference type="Proteomes" id="UP000279029">
    <property type="component" value="Chromosome"/>
</dbReference>
<dbReference type="GO" id="GO:0016787">
    <property type="term" value="F:hydrolase activity"/>
    <property type="evidence" value="ECO:0007669"/>
    <property type="project" value="UniProtKB-KW"/>
</dbReference>
<dbReference type="RefSeq" id="WP_125137024.1">
    <property type="nucleotide sequence ID" value="NZ_LR130778.1"/>
</dbReference>